<sequence length="421" mass="46535">MARSQPSLSFSAELPRPNRSATPPAHGKATAGKTRPPSPFHTRYRRHISFDNFTGGTTTTNNVVSYTLNVKHKGHAFKRESRTFMVGIDENDYSDTALNWLLEELVDDGDEIVCVTVMDKDDNIVKDKSIAKKEYQKEAMALMKRIQKKSESDQDRAIGITLEFTVGKLHTTILKMIQLYSPAMLIVGTRGRSLAGFQGLISNVNSFSKWCLQYSPVPVIVVRPPEKRLKKKIKRAGDPIRQDYARILRDSGIDDHESRGGSRRGSVFEPPVEPKVEQQLVAEAVGIDAIGLEASLNGVRKTETISADGSPSQGLPKDGEQDDGQQLRTSSDAGSEEDEETSEDNSSDAEFEVLDGTSLLRDKPESASAAADEERKWKLHQMEVNEGAVWKSELHRDRASSMGSEESQDDKDNEGGKGEKA</sequence>
<dbReference type="PANTHER" id="PTHR47815">
    <property type="entry name" value="UNIVERSAL STRESS PROTEIN A FAMILY PROTEIN C25B2.10"/>
    <property type="match status" value="1"/>
</dbReference>
<dbReference type="CDD" id="cd23659">
    <property type="entry name" value="USP_At3g01520-like"/>
    <property type="match status" value="1"/>
</dbReference>
<feature type="compositionally biased region" description="Polar residues" evidence="1">
    <location>
        <begin position="1"/>
        <end position="10"/>
    </location>
</feature>
<name>A0A9P7Z7B3_9HELO</name>
<organism evidence="3 4">
    <name type="scientific">Calycina marina</name>
    <dbReference type="NCBI Taxonomy" id="1763456"/>
    <lineage>
        <taxon>Eukaryota</taxon>
        <taxon>Fungi</taxon>
        <taxon>Dikarya</taxon>
        <taxon>Ascomycota</taxon>
        <taxon>Pezizomycotina</taxon>
        <taxon>Leotiomycetes</taxon>
        <taxon>Helotiales</taxon>
        <taxon>Pezizellaceae</taxon>
        <taxon>Calycina</taxon>
    </lineage>
</organism>
<evidence type="ECO:0000259" key="2">
    <source>
        <dbReference type="Pfam" id="PF00582"/>
    </source>
</evidence>
<evidence type="ECO:0000313" key="4">
    <source>
        <dbReference type="Proteomes" id="UP000887226"/>
    </source>
</evidence>
<dbReference type="Gene3D" id="3.40.50.620">
    <property type="entry name" value="HUPs"/>
    <property type="match status" value="1"/>
</dbReference>
<feature type="domain" description="UspA" evidence="2">
    <location>
        <begin position="82"/>
        <end position="223"/>
    </location>
</feature>
<comment type="caution">
    <text evidence="3">The sequence shown here is derived from an EMBL/GenBank/DDBJ whole genome shotgun (WGS) entry which is preliminary data.</text>
</comment>
<dbReference type="Proteomes" id="UP000887226">
    <property type="component" value="Unassembled WGS sequence"/>
</dbReference>
<feature type="region of interest" description="Disordered" evidence="1">
    <location>
        <begin position="1"/>
        <end position="42"/>
    </location>
</feature>
<dbReference type="EMBL" id="MU253798">
    <property type="protein sequence ID" value="KAG9246611.1"/>
    <property type="molecule type" value="Genomic_DNA"/>
</dbReference>
<evidence type="ECO:0000313" key="3">
    <source>
        <dbReference type="EMBL" id="KAG9246611.1"/>
    </source>
</evidence>
<accession>A0A9P7Z7B3</accession>
<dbReference type="PANTHER" id="PTHR47815:SF1">
    <property type="entry name" value="UNIVERSAL STRESS PROTEIN A FAMILY PROTEIN C25B2.10"/>
    <property type="match status" value="1"/>
</dbReference>
<evidence type="ECO:0000256" key="1">
    <source>
        <dbReference type="SAM" id="MobiDB-lite"/>
    </source>
</evidence>
<feature type="compositionally biased region" description="Polar residues" evidence="1">
    <location>
        <begin position="304"/>
        <end position="313"/>
    </location>
</feature>
<dbReference type="AlphaFoldDB" id="A0A9P7Z7B3"/>
<dbReference type="SUPFAM" id="SSF52402">
    <property type="entry name" value="Adenine nucleotide alpha hydrolases-like"/>
    <property type="match status" value="1"/>
</dbReference>
<feature type="compositionally biased region" description="Acidic residues" evidence="1">
    <location>
        <begin position="334"/>
        <end position="353"/>
    </location>
</feature>
<feature type="compositionally biased region" description="Basic and acidic residues" evidence="1">
    <location>
        <begin position="372"/>
        <end position="383"/>
    </location>
</feature>
<dbReference type="InterPro" id="IPR014729">
    <property type="entry name" value="Rossmann-like_a/b/a_fold"/>
</dbReference>
<feature type="region of interest" description="Disordered" evidence="1">
    <location>
        <begin position="304"/>
        <end position="421"/>
    </location>
</feature>
<protein>
    <submittedName>
        <fullName evidence="3">Usp domain-containing protein</fullName>
    </submittedName>
</protein>
<dbReference type="Pfam" id="PF00582">
    <property type="entry name" value="Usp"/>
    <property type="match status" value="1"/>
</dbReference>
<gene>
    <name evidence="3" type="ORF">BJ878DRAFT_496407</name>
</gene>
<dbReference type="OrthoDB" id="843225at2759"/>
<dbReference type="InterPro" id="IPR006016">
    <property type="entry name" value="UspA"/>
</dbReference>
<proteinExistence type="predicted"/>
<feature type="compositionally biased region" description="Basic and acidic residues" evidence="1">
    <location>
        <begin position="246"/>
        <end position="260"/>
    </location>
</feature>
<keyword evidence="4" id="KW-1185">Reference proteome</keyword>
<reference evidence="3" key="1">
    <citation type="journal article" date="2021" name="IMA Fungus">
        <title>Genomic characterization of three marine fungi, including Emericellopsis atlantica sp. nov. with signatures of a generalist lifestyle and marine biomass degradation.</title>
        <authorList>
            <person name="Hagestad O.C."/>
            <person name="Hou L."/>
            <person name="Andersen J.H."/>
            <person name="Hansen E.H."/>
            <person name="Altermark B."/>
            <person name="Li C."/>
            <person name="Kuhnert E."/>
            <person name="Cox R.J."/>
            <person name="Crous P.W."/>
            <person name="Spatafora J.W."/>
            <person name="Lail K."/>
            <person name="Amirebrahimi M."/>
            <person name="Lipzen A."/>
            <person name="Pangilinan J."/>
            <person name="Andreopoulos W."/>
            <person name="Hayes R.D."/>
            <person name="Ng V."/>
            <person name="Grigoriev I.V."/>
            <person name="Jackson S.A."/>
            <person name="Sutton T.D.S."/>
            <person name="Dobson A.D.W."/>
            <person name="Rama T."/>
        </authorList>
    </citation>
    <scope>NUCLEOTIDE SEQUENCE</scope>
    <source>
        <strain evidence="3">TRa3180A</strain>
    </source>
</reference>
<feature type="region of interest" description="Disordered" evidence="1">
    <location>
        <begin position="246"/>
        <end position="272"/>
    </location>
</feature>